<evidence type="ECO:0000313" key="2">
    <source>
        <dbReference type="Proteomes" id="UP000253437"/>
    </source>
</evidence>
<evidence type="ECO:0000313" key="1">
    <source>
        <dbReference type="EMBL" id="RIW11966.1"/>
    </source>
</evidence>
<dbReference type="Proteomes" id="UP000253437">
    <property type="component" value="Unassembled WGS sequence"/>
</dbReference>
<dbReference type="EMBL" id="QOUW02000047">
    <property type="protein sequence ID" value="RIW11966.1"/>
    <property type="molecule type" value="Genomic_DNA"/>
</dbReference>
<dbReference type="AlphaFoldDB" id="A0A8B3DHN9"/>
<protein>
    <submittedName>
        <fullName evidence="1">Uncharacterized protein</fullName>
    </submittedName>
</protein>
<organism evidence="1 2">
    <name type="scientific">Vibrio harveyi</name>
    <name type="common">Beneckea harveyi</name>
    <dbReference type="NCBI Taxonomy" id="669"/>
    <lineage>
        <taxon>Bacteria</taxon>
        <taxon>Pseudomonadati</taxon>
        <taxon>Pseudomonadota</taxon>
        <taxon>Gammaproteobacteria</taxon>
        <taxon>Vibrionales</taxon>
        <taxon>Vibrionaceae</taxon>
        <taxon>Vibrio</taxon>
    </lineage>
</organism>
<reference evidence="1 2" key="1">
    <citation type="submission" date="2018-08" db="EMBL/GenBank/DDBJ databases">
        <title>Vibrio harveyi strains pathogenic to white snook Centropomus viridis Lockington (1877) and potential probiotic bacteria.</title>
        <authorList>
            <person name="Soto-Rodriguez S."/>
            <person name="Gomez-Gil B."/>
            <person name="Lozano-Olvera R."/>
        </authorList>
    </citation>
    <scope>NUCLEOTIDE SEQUENCE [LARGE SCALE GENOMIC DNA]</scope>
    <source>
        <strain evidence="1 2">CAIM 1508</strain>
    </source>
</reference>
<dbReference type="RefSeq" id="WP_114092337.1">
    <property type="nucleotide sequence ID" value="NZ_QOUW02000047.1"/>
</dbReference>
<feature type="non-terminal residue" evidence="1">
    <location>
        <position position="193"/>
    </location>
</feature>
<proteinExistence type="predicted"/>
<sequence>MEVRESLDLRELSITHSICLGTSMAVFSKVFVVTPNVNEFALLQESSLALSIQETERKPIQLYGEPVKASWKCVDVEWLEVENEKALPKPDIAAWRAISLAMPISIADQLGVLCEDVEFLPLCLNKQSWRAVNILTQLDAIDHSATKFNLRDGKQSRVRPFKKLVLKKKAVNGAGLFRVHELGLTGLSFKEIQ</sequence>
<accession>A0A8B3DHN9</accession>
<gene>
    <name evidence="1" type="ORF">DS957_013750</name>
</gene>
<comment type="caution">
    <text evidence="1">The sequence shown here is derived from an EMBL/GenBank/DDBJ whole genome shotgun (WGS) entry which is preliminary data.</text>
</comment>
<name>A0A8B3DHN9_VIBHA</name>